<dbReference type="SUPFAM" id="SSF51230">
    <property type="entry name" value="Single hybrid motif"/>
    <property type="match status" value="1"/>
</dbReference>
<comment type="subunit">
    <text evidence="3">The glycine cleavage system is composed of four proteins: P, T, L and H.</text>
</comment>
<dbReference type="GO" id="GO:0005829">
    <property type="term" value="C:cytosol"/>
    <property type="evidence" value="ECO:0007669"/>
    <property type="project" value="TreeGrafter"/>
</dbReference>
<keyword evidence="2 3" id="KW-0450">Lipoyl</keyword>
<protein>
    <recommendedName>
        <fullName evidence="3">Glycine cleavage system H protein</fullName>
    </recommendedName>
</protein>
<dbReference type="NCBIfam" id="TIGR00527">
    <property type="entry name" value="gcvH"/>
    <property type="match status" value="1"/>
</dbReference>
<feature type="modified residue" description="N6-lipoyllysine" evidence="3 4">
    <location>
        <position position="65"/>
    </location>
</feature>
<evidence type="ECO:0000259" key="5">
    <source>
        <dbReference type="PROSITE" id="PS50968"/>
    </source>
</evidence>
<sequence>MANVPDQLKYTKEHEWVSEVSTNRYRVGITDYAQVALGDIVYIQLPKVGDEIGAGKVCGEVESTKSVSEIYAPLTGKVVLVNEDLDTAPETVNKEPYDQGWIFEVEISTASELESLLSAGDYASLTA</sequence>
<dbReference type="InterPro" id="IPR033753">
    <property type="entry name" value="GCV_H/Fam206"/>
</dbReference>
<comment type="cofactor">
    <cofactor evidence="3">
        <name>(R)-lipoate</name>
        <dbReference type="ChEBI" id="CHEBI:83088"/>
    </cofactor>
    <text evidence="3">Binds 1 lipoyl cofactor covalently.</text>
</comment>
<dbReference type="AlphaFoldDB" id="A0A0R2NZP1"/>
<dbReference type="InterPro" id="IPR000089">
    <property type="entry name" value="Biotin_lipoyl"/>
</dbReference>
<reference evidence="6 7" key="1">
    <citation type="submission" date="2015-10" db="EMBL/GenBank/DDBJ databases">
        <title>Metagenome-Assembled Genomes uncover a global brackish microbiome.</title>
        <authorList>
            <person name="Hugerth L.W."/>
            <person name="Larsson J."/>
            <person name="Alneberg J."/>
            <person name="Lindh M.V."/>
            <person name="Legrand C."/>
            <person name="Pinhassi J."/>
            <person name="Andersson A.F."/>
        </authorList>
    </citation>
    <scope>NUCLEOTIDE SEQUENCE [LARGE SCALE GENOMIC DNA]</scope>
    <source>
        <strain evidence="6">BACL2 MAG-120802-bin41</strain>
    </source>
</reference>
<dbReference type="Pfam" id="PF01597">
    <property type="entry name" value="GCV_H"/>
    <property type="match status" value="1"/>
</dbReference>
<name>A0A0R2NZP1_9ACTN</name>
<dbReference type="HAMAP" id="MF_00272">
    <property type="entry name" value="GcvH"/>
    <property type="match status" value="1"/>
</dbReference>
<evidence type="ECO:0000256" key="3">
    <source>
        <dbReference type="HAMAP-Rule" id="MF_00272"/>
    </source>
</evidence>
<proteinExistence type="inferred from homology"/>
<evidence type="ECO:0000256" key="1">
    <source>
        <dbReference type="ARBA" id="ARBA00009249"/>
    </source>
</evidence>
<feature type="domain" description="Lipoyl-binding" evidence="5">
    <location>
        <begin position="24"/>
        <end position="106"/>
    </location>
</feature>
<dbReference type="EMBL" id="LIAS01000007">
    <property type="protein sequence ID" value="KRO31287.1"/>
    <property type="molecule type" value="Genomic_DNA"/>
</dbReference>
<gene>
    <name evidence="3" type="primary">gcvH</name>
    <name evidence="6" type="ORF">ABR60_03910</name>
</gene>
<comment type="similarity">
    <text evidence="1 3">Belongs to the GcvH family.</text>
</comment>
<dbReference type="InterPro" id="IPR017453">
    <property type="entry name" value="GCV_H_sub"/>
</dbReference>
<dbReference type="InterPro" id="IPR002930">
    <property type="entry name" value="GCV_H"/>
</dbReference>
<dbReference type="NCBIfam" id="NF002270">
    <property type="entry name" value="PRK01202.1"/>
    <property type="match status" value="1"/>
</dbReference>
<dbReference type="InterPro" id="IPR011053">
    <property type="entry name" value="Single_hybrid_motif"/>
</dbReference>
<evidence type="ECO:0000313" key="7">
    <source>
        <dbReference type="Proteomes" id="UP000053941"/>
    </source>
</evidence>
<dbReference type="GO" id="GO:0009249">
    <property type="term" value="P:protein lipoylation"/>
    <property type="evidence" value="ECO:0007669"/>
    <property type="project" value="TreeGrafter"/>
</dbReference>
<evidence type="ECO:0000256" key="2">
    <source>
        <dbReference type="ARBA" id="ARBA00022823"/>
    </source>
</evidence>
<dbReference type="Proteomes" id="UP000053941">
    <property type="component" value="Unassembled WGS sequence"/>
</dbReference>
<dbReference type="CDD" id="cd06848">
    <property type="entry name" value="GCS_H"/>
    <property type="match status" value="1"/>
</dbReference>
<comment type="function">
    <text evidence="3">The glycine cleavage system catalyzes the degradation of glycine. The H protein shuttles the methylamine group of glycine from the P protein to the T protein.</text>
</comment>
<evidence type="ECO:0000313" key="6">
    <source>
        <dbReference type="EMBL" id="KRO31287.1"/>
    </source>
</evidence>
<dbReference type="GO" id="GO:0005960">
    <property type="term" value="C:glycine cleavage complex"/>
    <property type="evidence" value="ECO:0007669"/>
    <property type="project" value="InterPro"/>
</dbReference>
<dbReference type="Gene3D" id="2.40.50.100">
    <property type="match status" value="1"/>
</dbReference>
<comment type="caution">
    <text evidence="6">The sequence shown here is derived from an EMBL/GenBank/DDBJ whole genome shotgun (WGS) entry which is preliminary data.</text>
</comment>
<dbReference type="InterPro" id="IPR003016">
    <property type="entry name" value="2-oxoA_DH_lipoyl-BS"/>
</dbReference>
<evidence type="ECO:0000256" key="4">
    <source>
        <dbReference type="PIRSR" id="PIRSR617453-50"/>
    </source>
</evidence>
<accession>A0A0R2NZP1</accession>
<dbReference type="PANTHER" id="PTHR11715">
    <property type="entry name" value="GLYCINE CLEAVAGE SYSTEM H PROTEIN"/>
    <property type="match status" value="1"/>
</dbReference>
<dbReference type="PROSITE" id="PS50968">
    <property type="entry name" value="BIOTINYL_LIPOYL"/>
    <property type="match status" value="1"/>
</dbReference>
<dbReference type="PANTHER" id="PTHR11715:SF3">
    <property type="entry name" value="GLYCINE CLEAVAGE SYSTEM H PROTEIN-RELATED"/>
    <property type="match status" value="1"/>
</dbReference>
<dbReference type="GO" id="GO:0019464">
    <property type="term" value="P:glycine decarboxylation via glycine cleavage system"/>
    <property type="evidence" value="ECO:0007669"/>
    <property type="project" value="UniProtKB-UniRule"/>
</dbReference>
<organism evidence="6 7">
    <name type="scientific">Actinobacteria bacterium BACL2 MAG-120802-bin41</name>
    <dbReference type="NCBI Taxonomy" id="1655568"/>
    <lineage>
        <taxon>Bacteria</taxon>
        <taxon>Bacillati</taxon>
        <taxon>Actinomycetota</taxon>
        <taxon>Actinomycetes</taxon>
        <taxon>Actinomycetes incertae sedis</taxon>
        <taxon>ac1 cluster</taxon>
    </lineage>
</organism>
<dbReference type="PROSITE" id="PS00189">
    <property type="entry name" value="LIPOYL"/>
    <property type="match status" value="1"/>
</dbReference>